<dbReference type="PANTHER" id="PTHR33115:SF56">
    <property type="entry name" value="OS05G0239400 PROTEIN"/>
    <property type="match status" value="1"/>
</dbReference>
<feature type="region of interest" description="Disordered" evidence="1">
    <location>
        <begin position="1"/>
        <end position="48"/>
    </location>
</feature>
<organism evidence="2 3">
    <name type="scientific">Panicum virgatum</name>
    <name type="common">Blackwell switchgrass</name>
    <dbReference type="NCBI Taxonomy" id="38727"/>
    <lineage>
        <taxon>Eukaryota</taxon>
        <taxon>Viridiplantae</taxon>
        <taxon>Streptophyta</taxon>
        <taxon>Embryophyta</taxon>
        <taxon>Tracheophyta</taxon>
        <taxon>Spermatophyta</taxon>
        <taxon>Magnoliopsida</taxon>
        <taxon>Liliopsida</taxon>
        <taxon>Poales</taxon>
        <taxon>Poaceae</taxon>
        <taxon>PACMAD clade</taxon>
        <taxon>Panicoideae</taxon>
        <taxon>Panicodae</taxon>
        <taxon>Paniceae</taxon>
        <taxon>Panicinae</taxon>
        <taxon>Panicum</taxon>
        <taxon>Panicum sect. Hiantes</taxon>
    </lineage>
</organism>
<evidence type="ECO:0000256" key="1">
    <source>
        <dbReference type="SAM" id="MobiDB-lite"/>
    </source>
</evidence>
<sequence>MGTSAGAATRAGASNSDGAADNVAGSQTPEEADSEQPRTQRNEKQSDKRRFVAAMLSLAMAIRNSNVMSKEDFADDIHEDAELVEKLAEILKVNKHSKAECLRAVKLTCQVVIAMTQDEPSCIQRFNGHSFKESLTEVSKNMAEVDGCVLFAGNDREVIKPARSLASLVREAQGHLGTAQEQGN</sequence>
<gene>
    <name evidence="2" type="ORF">PVAP13_2NG060642</name>
</gene>
<reference evidence="2" key="1">
    <citation type="submission" date="2020-05" db="EMBL/GenBank/DDBJ databases">
        <title>WGS assembly of Panicum virgatum.</title>
        <authorList>
            <person name="Lovell J.T."/>
            <person name="Jenkins J."/>
            <person name="Shu S."/>
            <person name="Juenger T.E."/>
            <person name="Schmutz J."/>
        </authorList>
    </citation>
    <scope>NUCLEOTIDE SEQUENCE</scope>
    <source>
        <strain evidence="2">AP13</strain>
    </source>
</reference>
<evidence type="ECO:0000313" key="3">
    <source>
        <dbReference type="Proteomes" id="UP000823388"/>
    </source>
</evidence>
<comment type="caution">
    <text evidence="2">The sequence shown here is derived from an EMBL/GenBank/DDBJ whole genome shotgun (WGS) entry which is preliminary data.</text>
</comment>
<dbReference type="EMBL" id="CM029040">
    <property type="protein sequence ID" value="KAG2631321.1"/>
    <property type="molecule type" value="Genomic_DNA"/>
</dbReference>
<evidence type="ECO:0000313" key="2">
    <source>
        <dbReference type="EMBL" id="KAG2631321.1"/>
    </source>
</evidence>
<dbReference type="Proteomes" id="UP000823388">
    <property type="component" value="Chromosome 2N"/>
</dbReference>
<feature type="compositionally biased region" description="Low complexity" evidence="1">
    <location>
        <begin position="1"/>
        <end position="14"/>
    </location>
</feature>
<dbReference type="OrthoDB" id="695902at2759"/>
<dbReference type="AlphaFoldDB" id="A0A8T0V3P1"/>
<accession>A0A8T0V3P1</accession>
<feature type="compositionally biased region" description="Basic and acidic residues" evidence="1">
    <location>
        <begin position="35"/>
        <end position="48"/>
    </location>
</feature>
<name>A0A8T0V3P1_PANVG</name>
<dbReference type="PANTHER" id="PTHR33115">
    <property type="entry name" value="ARM REPEAT SUPERFAMILY PROTEIN"/>
    <property type="match status" value="1"/>
</dbReference>
<protein>
    <submittedName>
        <fullName evidence="2">Uncharacterized protein</fullName>
    </submittedName>
</protein>
<keyword evidence="3" id="KW-1185">Reference proteome</keyword>
<proteinExistence type="predicted"/>